<proteinExistence type="inferred from homology"/>
<dbReference type="Proteomes" id="UP000306888">
    <property type="component" value="Unassembled WGS sequence"/>
</dbReference>
<keyword evidence="8 10" id="KW-0067">ATP-binding</keyword>
<keyword evidence="6 10" id="KW-0547">Nucleotide-binding</keyword>
<dbReference type="EC" id="3.6.1.31" evidence="10"/>
<dbReference type="CDD" id="cd11534">
    <property type="entry name" value="NTP-PPase_HisIE_like"/>
    <property type="match status" value="1"/>
</dbReference>
<evidence type="ECO:0000256" key="1">
    <source>
        <dbReference type="ARBA" id="ARBA00001460"/>
    </source>
</evidence>
<keyword evidence="7 10" id="KW-0378">Hydrolase</keyword>
<dbReference type="GO" id="GO:0000105">
    <property type="term" value="P:L-histidine biosynthetic process"/>
    <property type="evidence" value="ECO:0007669"/>
    <property type="project" value="UniProtKB-UniRule"/>
</dbReference>
<keyword evidence="9 10" id="KW-0368">Histidine biosynthesis</keyword>
<dbReference type="SUPFAM" id="SSF101386">
    <property type="entry name" value="all-alpha NTP pyrophosphatases"/>
    <property type="match status" value="1"/>
</dbReference>
<comment type="caution">
    <text evidence="11">The sequence shown here is derived from an EMBL/GenBank/DDBJ whole genome shotgun (WGS) entry which is preliminary data.</text>
</comment>
<dbReference type="InterPro" id="IPR008179">
    <property type="entry name" value="HisE"/>
</dbReference>
<name>A0A4S2DNV1_9CLOT</name>
<keyword evidence="12" id="KW-1185">Reference proteome</keyword>
<organism evidence="11 12">
    <name type="scientific">Clostridium sartagoforme</name>
    <dbReference type="NCBI Taxonomy" id="84031"/>
    <lineage>
        <taxon>Bacteria</taxon>
        <taxon>Bacillati</taxon>
        <taxon>Bacillota</taxon>
        <taxon>Clostridia</taxon>
        <taxon>Eubacteriales</taxon>
        <taxon>Clostridiaceae</taxon>
        <taxon>Clostridium</taxon>
    </lineage>
</organism>
<evidence type="ECO:0000313" key="11">
    <source>
        <dbReference type="EMBL" id="TGY42681.1"/>
    </source>
</evidence>
<evidence type="ECO:0000256" key="6">
    <source>
        <dbReference type="ARBA" id="ARBA00022741"/>
    </source>
</evidence>
<keyword evidence="4 10" id="KW-0963">Cytoplasm</keyword>
<comment type="similarity">
    <text evidence="10">Belongs to the PRA-PH family.</text>
</comment>
<evidence type="ECO:0000256" key="3">
    <source>
        <dbReference type="ARBA" id="ARBA00005204"/>
    </source>
</evidence>
<evidence type="ECO:0000256" key="4">
    <source>
        <dbReference type="ARBA" id="ARBA00022490"/>
    </source>
</evidence>
<reference evidence="11 12" key="1">
    <citation type="submission" date="2019-04" db="EMBL/GenBank/DDBJ databases">
        <title>Microbes associate with the intestines of laboratory mice.</title>
        <authorList>
            <person name="Navarre W."/>
            <person name="Wong E."/>
            <person name="Huang K."/>
            <person name="Tropini C."/>
            <person name="Ng K."/>
            <person name="Yu B."/>
        </authorList>
    </citation>
    <scope>NUCLEOTIDE SEQUENCE [LARGE SCALE GENOMIC DNA]</scope>
    <source>
        <strain evidence="11 12">NM50_B9-20</strain>
    </source>
</reference>
<protein>
    <recommendedName>
        <fullName evidence="10">Phosphoribosyl-ATP pyrophosphatase</fullName>
        <shortName evidence="10">PRA-PH</shortName>
        <ecNumber evidence="10">3.6.1.31</ecNumber>
    </recommendedName>
</protein>
<evidence type="ECO:0000256" key="7">
    <source>
        <dbReference type="ARBA" id="ARBA00022801"/>
    </source>
</evidence>
<dbReference type="OrthoDB" id="9795769at2"/>
<dbReference type="InterPro" id="IPR021130">
    <property type="entry name" value="PRib-ATP_PPHydrolase-like"/>
</dbReference>
<accession>A0A4S2DNV1</accession>
<dbReference type="PANTHER" id="PTHR42945:SF9">
    <property type="entry name" value="HISTIDINE BIOSYNTHESIS BIFUNCTIONAL PROTEIN HISIE"/>
    <property type="match status" value="1"/>
</dbReference>
<sequence length="108" mass="12591">MDNIIKELYAVIEDRKENRDEKSYTSYLFNKGVDKILKKLGEECTEVIISAKNNSKEEQILEMGDLIYHFLVTMVELGISVEDIEKELKIRRSKIGNLKAERKPIDEI</sequence>
<keyword evidence="5 10" id="KW-0028">Amino-acid biosynthesis</keyword>
<dbReference type="PANTHER" id="PTHR42945">
    <property type="entry name" value="HISTIDINE BIOSYNTHESIS BIFUNCTIONAL PROTEIN"/>
    <property type="match status" value="1"/>
</dbReference>
<dbReference type="RefSeq" id="WP_136006099.1">
    <property type="nucleotide sequence ID" value="NZ_SRYR01000002.1"/>
</dbReference>
<dbReference type="GO" id="GO:0005524">
    <property type="term" value="F:ATP binding"/>
    <property type="evidence" value="ECO:0007669"/>
    <property type="project" value="UniProtKB-KW"/>
</dbReference>
<gene>
    <name evidence="10 11" type="primary">hisE</name>
    <name evidence="11" type="ORF">E5347_07675</name>
</gene>
<dbReference type="GO" id="GO:0004636">
    <property type="term" value="F:phosphoribosyl-ATP diphosphatase activity"/>
    <property type="evidence" value="ECO:0007669"/>
    <property type="project" value="UniProtKB-UniRule"/>
</dbReference>
<dbReference type="Pfam" id="PF01503">
    <property type="entry name" value="PRA-PH"/>
    <property type="match status" value="1"/>
</dbReference>
<evidence type="ECO:0000256" key="10">
    <source>
        <dbReference type="HAMAP-Rule" id="MF_01020"/>
    </source>
</evidence>
<evidence type="ECO:0000256" key="2">
    <source>
        <dbReference type="ARBA" id="ARBA00004496"/>
    </source>
</evidence>
<dbReference type="Gene3D" id="1.10.287.1080">
    <property type="entry name" value="MazG-like"/>
    <property type="match status" value="1"/>
</dbReference>
<evidence type="ECO:0000313" key="12">
    <source>
        <dbReference type="Proteomes" id="UP000306888"/>
    </source>
</evidence>
<dbReference type="UniPathway" id="UPA00031">
    <property type="reaction ID" value="UER00007"/>
</dbReference>
<evidence type="ECO:0000256" key="8">
    <source>
        <dbReference type="ARBA" id="ARBA00022840"/>
    </source>
</evidence>
<dbReference type="NCBIfam" id="TIGR03188">
    <property type="entry name" value="histidine_hisI"/>
    <property type="match status" value="1"/>
</dbReference>
<dbReference type="HAMAP" id="MF_01020">
    <property type="entry name" value="HisE"/>
    <property type="match status" value="1"/>
</dbReference>
<dbReference type="EMBL" id="SRYR01000002">
    <property type="protein sequence ID" value="TGY42681.1"/>
    <property type="molecule type" value="Genomic_DNA"/>
</dbReference>
<comment type="pathway">
    <text evidence="3 10">Amino-acid biosynthesis; L-histidine biosynthesis; L-histidine from 5-phospho-alpha-D-ribose 1-diphosphate: step 2/9.</text>
</comment>
<comment type="catalytic activity">
    <reaction evidence="1 10">
        <text>1-(5-phospho-beta-D-ribosyl)-ATP + H2O = 1-(5-phospho-beta-D-ribosyl)-5'-AMP + diphosphate + H(+)</text>
        <dbReference type="Rhea" id="RHEA:22828"/>
        <dbReference type="ChEBI" id="CHEBI:15377"/>
        <dbReference type="ChEBI" id="CHEBI:15378"/>
        <dbReference type="ChEBI" id="CHEBI:33019"/>
        <dbReference type="ChEBI" id="CHEBI:59457"/>
        <dbReference type="ChEBI" id="CHEBI:73183"/>
        <dbReference type="EC" id="3.6.1.31"/>
    </reaction>
</comment>
<evidence type="ECO:0000256" key="5">
    <source>
        <dbReference type="ARBA" id="ARBA00022605"/>
    </source>
</evidence>
<evidence type="ECO:0000256" key="9">
    <source>
        <dbReference type="ARBA" id="ARBA00023102"/>
    </source>
</evidence>
<dbReference type="AlphaFoldDB" id="A0A4S2DNV1"/>
<dbReference type="GO" id="GO:0005737">
    <property type="term" value="C:cytoplasm"/>
    <property type="evidence" value="ECO:0007669"/>
    <property type="project" value="UniProtKB-SubCell"/>
</dbReference>
<comment type="subcellular location">
    <subcellularLocation>
        <location evidence="2 10">Cytoplasm</location>
    </subcellularLocation>
</comment>